<proteinExistence type="predicted"/>
<keyword evidence="2" id="KW-1185">Reference proteome</keyword>
<organism evidence="1 2">
    <name type="scientific">Nephila pilipes</name>
    <name type="common">Giant wood spider</name>
    <name type="synonym">Nephila maculata</name>
    <dbReference type="NCBI Taxonomy" id="299642"/>
    <lineage>
        <taxon>Eukaryota</taxon>
        <taxon>Metazoa</taxon>
        <taxon>Ecdysozoa</taxon>
        <taxon>Arthropoda</taxon>
        <taxon>Chelicerata</taxon>
        <taxon>Arachnida</taxon>
        <taxon>Araneae</taxon>
        <taxon>Araneomorphae</taxon>
        <taxon>Entelegynae</taxon>
        <taxon>Araneoidea</taxon>
        <taxon>Nephilidae</taxon>
        <taxon>Nephila</taxon>
    </lineage>
</organism>
<dbReference type="Proteomes" id="UP000887013">
    <property type="component" value="Unassembled WGS sequence"/>
</dbReference>
<dbReference type="AlphaFoldDB" id="A0A8X6N3S0"/>
<name>A0A8X6N3S0_NEPPI</name>
<protein>
    <submittedName>
        <fullName evidence="1">Uncharacterized protein</fullName>
    </submittedName>
</protein>
<dbReference type="EMBL" id="BMAW01099898">
    <property type="protein sequence ID" value="GFS92273.1"/>
    <property type="molecule type" value="Genomic_DNA"/>
</dbReference>
<comment type="caution">
    <text evidence="1">The sequence shown here is derived from an EMBL/GenBank/DDBJ whole genome shotgun (WGS) entry which is preliminary data.</text>
</comment>
<evidence type="ECO:0000313" key="1">
    <source>
        <dbReference type="EMBL" id="GFS92273.1"/>
    </source>
</evidence>
<evidence type="ECO:0000313" key="2">
    <source>
        <dbReference type="Proteomes" id="UP000887013"/>
    </source>
</evidence>
<sequence>MTREEKASGYERRKEKCDRLRFCDVHKQNVRKNSVEDIHYSIRKTSLNSNHMWFIPMVSISCEHGFKDPHLPTTESFE</sequence>
<reference evidence="1" key="1">
    <citation type="submission" date="2020-08" db="EMBL/GenBank/DDBJ databases">
        <title>Multicomponent nature underlies the extraordinary mechanical properties of spider dragline silk.</title>
        <authorList>
            <person name="Kono N."/>
            <person name="Nakamura H."/>
            <person name="Mori M."/>
            <person name="Yoshida Y."/>
            <person name="Ohtoshi R."/>
            <person name="Malay A.D."/>
            <person name="Moran D.A.P."/>
            <person name="Tomita M."/>
            <person name="Numata K."/>
            <person name="Arakawa K."/>
        </authorList>
    </citation>
    <scope>NUCLEOTIDE SEQUENCE</scope>
</reference>
<accession>A0A8X6N3S0</accession>
<gene>
    <name evidence="1" type="ORF">NPIL_374581</name>
</gene>